<keyword evidence="8" id="KW-0333">Golgi apparatus</keyword>
<evidence type="ECO:0000256" key="2">
    <source>
        <dbReference type="ARBA" id="ARBA00022448"/>
    </source>
</evidence>
<keyword evidence="10" id="KW-1185">Reference proteome</keyword>
<comment type="caution">
    <text evidence="8">Lacks conserved residue(s) required for the propagation of feature annotation.</text>
</comment>
<sequence length="85" mass="9317">MGPMTYVQHLISTPRLPFTAAYFGSITLTLYFSLGLRSTLLTLIAALVQIACLVWYLISYFPMGSSGLRMATSFGAQRATAWMTG</sequence>
<keyword evidence="2 8" id="KW-0813">Transport</keyword>
<evidence type="ECO:0000313" key="10">
    <source>
        <dbReference type="Proteomes" id="UP000254866"/>
    </source>
</evidence>
<keyword evidence="4 8" id="KW-0653">Protein transport</keyword>
<evidence type="ECO:0000256" key="5">
    <source>
        <dbReference type="ARBA" id="ARBA00022989"/>
    </source>
</evidence>
<keyword evidence="6 8" id="KW-0472">Membrane</keyword>
<evidence type="ECO:0000256" key="3">
    <source>
        <dbReference type="ARBA" id="ARBA00022692"/>
    </source>
</evidence>
<keyword evidence="3 8" id="KW-0812">Transmembrane</keyword>
<organism evidence="9 10">
    <name type="scientific">Venustampulla echinocandica</name>
    <dbReference type="NCBI Taxonomy" id="2656787"/>
    <lineage>
        <taxon>Eukaryota</taxon>
        <taxon>Fungi</taxon>
        <taxon>Dikarya</taxon>
        <taxon>Ascomycota</taxon>
        <taxon>Pezizomycotina</taxon>
        <taxon>Leotiomycetes</taxon>
        <taxon>Helotiales</taxon>
        <taxon>Pleuroascaceae</taxon>
        <taxon>Venustampulla</taxon>
    </lineage>
</organism>
<evidence type="ECO:0000256" key="4">
    <source>
        <dbReference type="ARBA" id="ARBA00022927"/>
    </source>
</evidence>
<dbReference type="RefSeq" id="XP_031874766.1">
    <property type="nucleotide sequence ID" value="XM_032010712.1"/>
</dbReference>
<dbReference type="InterPro" id="IPR007305">
    <property type="entry name" value="Vesicle_transpt_Got1/SFT2"/>
</dbReference>
<accession>A0A370U2V2</accession>
<protein>
    <recommendedName>
        <fullName evidence="8">Protein transport protein SFT2</fullName>
    </recommendedName>
</protein>
<dbReference type="InterPro" id="IPR011691">
    <property type="entry name" value="Vesicle_transpt_SFT2"/>
</dbReference>
<feature type="transmembrane region" description="Helical" evidence="8">
    <location>
        <begin position="16"/>
        <end position="34"/>
    </location>
</feature>
<keyword evidence="5 8" id="KW-1133">Transmembrane helix</keyword>
<dbReference type="PANTHER" id="PTHR23137">
    <property type="entry name" value="VESICLE TRANSPORT PROTEIN-RELATED"/>
    <property type="match status" value="1"/>
</dbReference>
<reference evidence="9 10" key="1">
    <citation type="journal article" date="2018" name="IMA Fungus">
        <title>IMA Genome-F 9: Draft genome sequence of Annulohypoxylon stygium, Aspergillus mulundensis, Berkeleyomyces basicola (syn. Thielaviopsis basicola), Ceratocystis smalleyi, two Cercospora beticola strains, Coleophoma cylindrospora, Fusarium fracticaudum, Phialophora cf. hyalina, and Morchella septimelata.</title>
        <authorList>
            <person name="Wingfield B.D."/>
            <person name="Bills G.F."/>
            <person name="Dong Y."/>
            <person name="Huang W."/>
            <person name="Nel W.J."/>
            <person name="Swalarsk-Parry B.S."/>
            <person name="Vaghefi N."/>
            <person name="Wilken P.M."/>
            <person name="An Z."/>
            <person name="de Beer Z.W."/>
            <person name="De Vos L."/>
            <person name="Chen L."/>
            <person name="Duong T.A."/>
            <person name="Gao Y."/>
            <person name="Hammerbacher A."/>
            <person name="Kikkert J.R."/>
            <person name="Li Y."/>
            <person name="Li H."/>
            <person name="Li K."/>
            <person name="Li Q."/>
            <person name="Liu X."/>
            <person name="Ma X."/>
            <person name="Naidoo K."/>
            <person name="Pethybridge S.J."/>
            <person name="Sun J."/>
            <person name="Steenkamp E.T."/>
            <person name="van der Nest M.A."/>
            <person name="van Wyk S."/>
            <person name="Wingfield M.J."/>
            <person name="Xiong C."/>
            <person name="Yue Q."/>
            <person name="Zhang X."/>
        </authorList>
    </citation>
    <scope>NUCLEOTIDE SEQUENCE [LARGE SCALE GENOMIC DNA]</scope>
    <source>
        <strain evidence="9 10">BP 5553</strain>
    </source>
</reference>
<name>A0A370U2V2_9HELO</name>
<dbReference type="Pfam" id="PF04178">
    <property type="entry name" value="Got1"/>
    <property type="match status" value="1"/>
</dbReference>
<evidence type="ECO:0000313" key="9">
    <source>
        <dbReference type="EMBL" id="RDL42110.1"/>
    </source>
</evidence>
<dbReference type="EMBL" id="NPIC01000001">
    <property type="protein sequence ID" value="RDL42110.1"/>
    <property type="molecule type" value="Genomic_DNA"/>
</dbReference>
<evidence type="ECO:0000256" key="7">
    <source>
        <dbReference type="ARBA" id="ARBA00025800"/>
    </source>
</evidence>
<comment type="caution">
    <text evidence="9">The sequence shown here is derived from an EMBL/GenBank/DDBJ whole genome shotgun (WGS) entry which is preliminary data.</text>
</comment>
<evidence type="ECO:0000256" key="8">
    <source>
        <dbReference type="RuleBase" id="RU363111"/>
    </source>
</evidence>
<dbReference type="AlphaFoldDB" id="A0A370U2V2"/>
<evidence type="ECO:0000256" key="6">
    <source>
        <dbReference type="ARBA" id="ARBA00023136"/>
    </source>
</evidence>
<dbReference type="Proteomes" id="UP000254866">
    <property type="component" value="Unassembled WGS sequence"/>
</dbReference>
<comment type="subcellular location">
    <subcellularLocation>
        <location evidence="8">Golgi apparatus membrane</location>
        <topology evidence="8">Multi-pass membrane protein</topology>
    </subcellularLocation>
    <subcellularLocation>
        <location evidence="1">Membrane</location>
        <topology evidence="1">Multi-pass membrane protein</topology>
    </subcellularLocation>
</comment>
<dbReference type="STRING" id="2656787.A0A370U2V2"/>
<dbReference type="GeneID" id="43594938"/>
<dbReference type="OrthoDB" id="660759at2759"/>
<comment type="similarity">
    <text evidence="7 8">Belongs to the SFT2 family.</text>
</comment>
<evidence type="ECO:0000256" key="1">
    <source>
        <dbReference type="ARBA" id="ARBA00004141"/>
    </source>
</evidence>
<dbReference type="GO" id="GO:0016192">
    <property type="term" value="P:vesicle-mediated transport"/>
    <property type="evidence" value="ECO:0007669"/>
    <property type="project" value="InterPro"/>
</dbReference>
<dbReference type="PANTHER" id="PTHR23137:SF36">
    <property type="entry name" value="VESICLE TRANSPORT PROTEIN SFT2C"/>
    <property type="match status" value="1"/>
</dbReference>
<dbReference type="GO" id="GO:0000139">
    <property type="term" value="C:Golgi membrane"/>
    <property type="evidence" value="ECO:0007669"/>
    <property type="project" value="UniProtKB-SubCell"/>
</dbReference>
<proteinExistence type="inferred from homology"/>
<dbReference type="GO" id="GO:0015031">
    <property type="term" value="P:protein transport"/>
    <property type="evidence" value="ECO:0007669"/>
    <property type="project" value="UniProtKB-KW"/>
</dbReference>
<gene>
    <name evidence="9" type="ORF">BP5553_02089</name>
</gene>
<comment type="function">
    <text evidence="8">Nonessential protein required for the fusion of transport vesicles derived from the endocytic pathway with the Golgi complex.</text>
</comment>
<feature type="transmembrane region" description="Helical" evidence="8">
    <location>
        <begin position="40"/>
        <end position="61"/>
    </location>
</feature>